<proteinExistence type="predicted"/>
<evidence type="ECO:0000256" key="2">
    <source>
        <dbReference type="SAM" id="Phobius"/>
    </source>
</evidence>
<evidence type="ECO:0000313" key="3">
    <source>
        <dbReference type="EMBL" id="QHT24502.1"/>
    </source>
</evidence>
<feature type="compositionally biased region" description="Low complexity" evidence="1">
    <location>
        <begin position="18"/>
        <end position="32"/>
    </location>
</feature>
<name>A0A6C0E6Z7_9ZZZZ</name>
<feature type="region of interest" description="Disordered" evidence="1">
    <location>
        <begin position="17"/>
        <end position="83"/>
    </location>
</feature>
<keyword evidence="2" id="KW-0472">Membrane</keyword>
<organism evidence="3">
    <name type="scientific">viral metagenome</name>
    <dbReference type="NCBI Taxonomy" id="1070528"/>
    <lineage>
        <taxon>unclassified sequences</taxon>
        <taxon>metagenomes</taxon>
        <taxon>organismal metagenomes</taxon>
    </lineage>
</organism>
<dbReference type="AlphaFoldDB" id="A0A6C0E6Z7"/>
<keyword evidence="2" id="KW-0812">Transmembrane</keyword>
<evidence type="ECO:0000256" key="1">
    <source>
        <dbReference type="SAM" id="MobiDB-lite"/>
    </source>
</evidence>
<feature type="region of interest" description="Disordered" evidence="1">
    <location>
        <begin position="146"/>
        <end position="168"/>
    </location>
</feature>
<feature type="transmembrane region" description="Helical" evidence="2">
    <location>
        <begin position="202"/>
        <end position="220"/>
    </location>
</feature>
<protein>
    <submittedName>
        <fullName evidence="3">Uncharacterized protein</fullName>
    </submittedName>
</protein>
<reference evidence="3" key="1">
    <citation type="journal article" date="2020" name="Nature">
        <title>Giant virus diversity and host interactions through global metagenomics.</title>
        <authorList>
            <person name="Schulz F."/>
            <person name="Roux S."/>
            <person name="Paez-Espino D."/>
            <person name="Jungbluth S."/>
            <person name="Walsh D.A."/>
            <person name="Denef V.J."/>
            <person name="McMahon K.D."/>
            <person name="Konstantinidis K.T."/>
            <person name="Eloe-Fadrosh E.A."/>
            <person name="Kyrpides N.C."/>
            <person name="Woyke T."/>
        </authorList>
    </citation>
    <scope>NUCLEOTIDE SEQUENCE</scope>
    <source>
        <strain evidence="3">GVMAG-M-3300023179-150</strain>
    </source>
</reference>
<dbReference type="EMBL" id="MN739745">
    <property type="protein sequence ID" value="QHT24502.1"/>
    <property type="molecule type" value="Genomic_DNA"/>
</dbReference>
<feature type="compositionally biased region" description="Low complexity" evidence="1">
    <location>
        <begin position="152"/>
        <end position="164"/>
    </location>
</feature>
<sequence length="227" mass="26013">MPASLSEAFGENFEIVPNLNDLNNSNNSNNSNRGIQKKKKDKKRDKEKFNNHNSNYHLSDRNQPLEYGQNIPRDNFTNPDKPRQINYEIQPYTQPTLGDQQFEALTNVNDFGPSNYSIKPQGENEYYDPYNTDPNMDDAPEDIKTIVPKPTSFSDNNNSNNSSDTQSLALDPRMVEFSKKLDLILDKLGHLDEPAQENIHDIILFVIFGVFVIFIMDSVYRVGKVSF</sequence>
<keyword evidence="2" id="KW-1133">Transmembrane helix</keyword>
<accession>A0A6C0E6Z7</accession>